<accession>A0A923LKQ3</accession>
<evidence type="ECO:0000259" key="1">
    <source>
        <dbReference type="Pfam" id="PF04991"/>
    </source>
</evidence>
<organism evidence="2 3">
    <name type="scientific">Roseburia zhanii</name>
    <dbReference type="NCBI Taxonomy" id="2763064"/>
    <lineage>
        <taxon>Bacteria</taxon>
        <taxon>Bacillati</taxon>
        <taxon>Bacillota</taxon>
        <taxon>Clostridia</taxon>
        <taxon>Lachnospirales</taxon>
        <taxon>Lachnospiraceae</taxon>
        <taxon>Roseburia</taxon>
    </lineage>
</organism>
<comment type="caution">
    <text evidence="2">The sequence shown here is derived from an EMBL/GenBank/DDBJ whole genome shotgun (WGS) entry which is preliminary data.</text>
</comment>
<dbReference type="GO" id="GO:0009100">
    <property type="term" value="P:glycoprotein metabolic process"/>
    <property type="evidence" value="ECO:0007669"/>
    <property type="project" value="UniProtKB-ARBA"/>
</dbReference>
<evidence type="ECO:0000313" key="2">
    <source>
        <dbReference type="EMBL" id="MBC5712619.1"/>
    </source>
</evidence>
<dbReference type="RefSeq" id="WP_186865726.1">
    <property type="nucleotide sequence ID" value="NZ_JACOPH010000001.1"/>
</dbReference>
<name>A0A923LKQ3_9FIRM</name>
<proteinExistence type="predicted"/>
<keyword evidence="3" id="KW-1185">Reference proteome</keyword>
<evidence type="ECO:0000313" key="3">
    <source>
        <dbReference type="Proteomes" id="UP000606720"/>
    </source>
</evidence>
<dbReference type="EMBL" id="JACOPH010000001">
    <property type="protein sequence ID" value="MBC5712619.1"/>
    <property type="molecule type" value="Genomic_DNA"/>
</dbReference>
<feature type="domain" description="LicD/FKTN/FKRP nucleotidyltransferase" evidence="1">
    <location>
        <begin position="46"/>
        <end position="273"/>
    </location>
</feature>
<dbReference type="Proteomes" id="UP000606720">
    <property type="component" value="Unassembled WGS sequence"/>
</dbReference>
<dbReference type="InterPro" id="IPR052942">
    <property type="entry name" value="LPS_cholinephosphotransferase"/>
</dbReference>
<dbReference type="Pfam" id="PF04991">
    <property type="entry name" value="LicD"/>
    <property type="match status" value="1"/>
</dbReference>
<dbReference type="InterPro" id="IPR007074">
    <property type="entry name" value="LicD/FKTN/FKRP_NTP_transf"/>
</dbReference>
<dbReference type="AlphaFoldDB" id="A0A923LKQ3"/>
<gene>
    <name evidence="2" type="ORF">H8S17_00085</name>
</gene>
<protein>
    <submittedName>
        <fullName evidence="2">LicD family protein</fullName>
    </submittedName>
</protein>
<dbReference type="PANTHER" id="PTHR43404">
    <property type="entry name" value="LIPOPOLYSACCHARIDE CHOLINEPHOSPHOTRANSFERASE LICD"/>
    <property type="match status" value="1"/>
</dbReference>
<sequence length="318" mass="37647">MEKEPKLRFDESYFEGETRDGFYIEPMMKRAWAAQLEVVCDFREFCKKYDISFLADWGTLLGAVRHHGFIPWDDDIDLAMTRENYRKLCETVQNNDICGNYFMKIGSDHERNRPFARILNGTSISCSKEYLHKYHGCPYAVGIDLFVIDTLPDNSEEREFFSDITEMLYSTIICLRDKDEDVSDVLPQIEQLFRMSFDHSRKILPQLLLLLDHVSQMYGQDEGGEVAEVFYWIDRPEIRWKREWFEESVEMPFENITLPVPKGYGHILQIDYGDYMTPVRGGADHDYPFYAKQEKLLREYLEKETKEDHADIHKLLEC</sequence>
<dbReference type="PANTHER" id="PTHR43404:SF2">
    <property type="entry name" value="LIPOPOLYSACCHARIDE CHOLINEPHOSPHOTRANSFERASE LICD"/>
    <property type="match status" value="1"/>
</dbReference>
<reference evidence="2" key="1">
    <citation type="submission" date="2020-08" db="EMBL/GenBank/DDBJ databases">
        <title>Genome public.</title>
        <authorList>
            <person name="Liu C."/>
            <person name="Sun Q."/>
        </authorList>
    </citation>
    <scope>NUCLEOTIDE SEQUENCE</scope>
    <source>
        <strain evidence="2">BX1005</strain>
    </source>
</reference>